<dbReference type="SMART" id="SM00387">
    <property type="entry name" value="HATPase_c"/>
    <property type="match status" value="1"/>
</dbReference>
<dbReference type="PRINTS" id="PR00344">
    <property type="entry name" value="BCTRLSENSOR"/>
</dbReference>
<evidence type="ECO:0000313" key="11">
    <source>
        <dbReference type="Proteomes" id="UP000481087"/>
    </source>
</evidence>
<keyword evidence="8" id="KW-1133">Transmembrane helix</keyword>
<dbReference type="InterPro" id="IPR004358">
    <property type="entry name" value="Sig_transdc_His_kin-like_C"/>
</dbReference>
<dbReference type="AlphaFoldDB" id="A0A6L8V0E9"/>
<evidence type="ECO:0000256" key="3">
    <source>
        <dbReference type="ARBA" id="ARBA00022679"/>
    </source>
</evidence>
<feature type="transmembrane region" description="Helical" evidence="8">
    <location>
        <begin position="20"/>
        <end position="36"/>
    </location>
</feature>
<comment type="caution">
    <text evidence="10">The sequence shown here is derived from an EMBL/GenBank/DDBJ whole genome shotgun (WGS) entry which is preliminary data.</text>
</comment>
<evidence type="ECO:0000256" key="4">
    <source>
        <dbReference type="ARBA" id="ARBA00022741"/>
    </source>
</evidence>
<dbReference type="Gene3D" id="3.30.565.10">
    <property type="entry name" value="Histidine kinase-like ATPase, C-terminal domain"/>
    <property type="match status" value="1"/>
</dbReference>
<dbReference type="PANTHER" id="PTHR43065:SF46">
    <property type="entry name" value="C4-DICARBOXYLATE TRANSPORT SENSOR PROTEIN DCTB"/>
    <property type="match status" value="1"/>
</dbReference>
<dbReference type="InterPro" id="IPR036890">
    <property type="entry name" value="HATPase_C_sf"/>
</dbReference>
<protein>
    <recommendedName>
        <fullName evidence="2">histidine kinase</fullName>
        <ecNumber evidence="2">2.7.13.3</ecNumber>
    </recommendedName>
</protein>
<keyword evidence="6" id="KW-0067">ATP-binding</keyword>
<comment type="catalytic activity">
    <reaction evidence="1">
        <text>ATP + protein L-histidine = ADP + protein N-phospho-L-histidine.</text>
        <dbReference type="EC" id="2.7.13.3"/>
    </reaction>
</comment>
<feature type="transmembrane region" description="Helical" evidence="8">
    <location>
        <begin position="124"/>
        <end position="141"/>
    </location>
</feature>
<accession>A0A6L8V0E9</accession>
<dbReference type="PROSITE" id="PS50109">
    <property type="entry name" value="HIS_KIN"/>
    <property type="match status" value="1"/>
</dbReference>
<keyword evidence="8" id="KW-0812">Transmembrane</keyword>
<evidence type="ECO:0000256" key="6">
    <source>
        <dbReference type="ARBA" id="ARBA00022840"/>
    </source>
</evidence>
<name>A0A6L8V0E9_9BACL</name>
<dbReference type="InterPro" id="IPR003594">
    <property type="entry name" value="HATPase_dom"/>
</dbReference>
<dbReference type="GO" id="GO:0004673">
    <property type="term" value="F:protein histidine kinase activity"/>
    <property type="evidence" value="ECO:0007669"/>
    <property type="project" value="UniProtKB-EC"/>
</dbReference>
<keyword evidence="5" id="KW-0418">Kinase</keyword>
<dbReference type="EC" id="2.7.13.3" evidence="2"/>
<organism evidence="10 11">
    <name type="scientific">Paenibacillus silvestris</name>
    <dbReference type="NCBI Taxonomy" id="2606219"/>
    <lineage>
        <taxon>Bacteria</taxon>
        <taxon>Bacillati</taxon>
        <taxon>Bacillota</taxon>
        <taxon>Bacilli</taxon>
        <taxon>Bacillales</taxon>
        <taxon>Paenibacillaceae</taxon>
        <taxon>Paenibacillus</taxon>
    </lineage>
</organism>
<keyword evidence="7" id="KW-0902">Two-component regulatory system</keyword>
<reference evidence="10 11" key="1">
    <citation type="submission" date="2019-12" db="EMBL/GenBank/DDBJ databases">
        <title>Paenibacillus sp. nov. sp. isolated from soil.</title>
        <authorList>
            <person name="Kim J."/>
            <person name="Jeong S.E."/>
            <person name="Jung H.S."/>
            <person name="Jeon C.O."/>
        </authorList>
    </citation>
    <scope>NUCLEOTIDE SEQUENCE [LARGE SCALE GENOMIC DNA]</scope>
    <source>
        <strain evidence="10 11">5J-6</strain>
    </source>
</reference>
<evidence type="ECO:0000256" key="1">
    <source>
        <dbReference type="ARBA" id="ARBA00000085"/>
    </source>
</evidence>
<dbReference type="PANTHER" id="PTHR43065">
    <property type="entry name" value="SENSOR HISTIDINE KINASE"/>
    <property type="match status" value="1"/>
</dbReference>
<dbReference type="EMBL" id="WTUZ01000020">
    <property type="protein sequence ID" value="MZQ83933.1"/>
    <property type="molecule type" value="Genomic_DNA"/>
</dbReference>
<evidence type="ECO:0000256" key="7">
    <source>
        <dbReference type="ARBA" id="ARBA00023012"/>
    </source>
</evidence>
<gene>
    <name evidence="10" type="ORF">GQF01_17615</name>
</gene>
<dbReference type="SUPFAM" id="SSF55874">
    <property type="entry name" value="ATPase domain of HSP90 chaperone/DNA topoisomerase II/histidine kinase"/>
    <property type="match status" value="1"/>
</dbReference>
<evidence type="ECO:0000256" key="8">
    <source>
        <dbReference type="SAM" id="Phobius"/>
    </source>
</evidence>
<dbReference type="GO" id="GO:0005524">
    <property type="term" value="F:ATP binding"/>
    <property type="evidence" value="ECO:0007669"/>
    <property type="project" value="UniProtKB-KW"/>
</dbReference>
<dbReference type="GO" id="GO:0000160">
    <property type="term" value="P:phosphorelay signal transduction system"/>
    <property type="evidence" value="ECO:0007669"/>
    <property type="project" value="UniProtKB-KW"/>
</dbReference>
<feature type="transmembrane region" description="Helical" evidence="8">
    <location>
        <begin position="101"/>
        <end position="117"/>
    </location>
</feature>
<proteinExistence type="predicted"/>
<evidence type="ECO:0000256" key="2">
    <source>
        <dbReference type="ARBA" id="ARBA00012438"/>
    </source>
</evidence>
<feature type="transmembrane region" description="Helical" evidence="8">
    <location>
        <begin position="64"/>
        <end position="81"/>
    </location>
</feature>
<dbReference type="Proteomes" id="UP000481087">
    <property type="component" value="Unassembled WGS sequence"/>
</dbReference>
<evidence type="ECO:0000313" key="10">
    <source>
        <dbReference type="EMBL" id="MZQ83933.1"/>
    </source>
</evidence>
<evidence type="ECO:0000259" key="9">
    <source>
        <dbReference type="PROSITE" id="PS50109"/>
    </source>
</evidence>
<keyword evidence="11" id="KW-1185">Reference proteome</keyword>
<sequence>MGSNLGGDRLGRLKNEGLQMILIAIVTAIAGEFKITPFSGEVFRIGLGSSTFLLCLLLLKHLPYIYTGIITGITVLLFRSLEAGIMTHGDVSLGWSMQTHLPAMLYYMAFAVGMSLIKQKMGKFHPLVLGLFLALIDLLSNEIELLARSFIFDTPYKFSQQLVYITVIALVRSYFVVGIYSSVTIHQMRVLHSEQQKRMEQMLNTNSGLYGEVFYLRKSMETIEQLTAKSHNLYERVNGSGLKSYARTILEITQQIHEVKKDSQRILAGLLKLFDREFASNMRLAEIIEFAIKSNLGYSGMIGKRIRFTTDLRINYDSDHYLPLLTVMNNLLSNSVEAIEDQGEIHVSAHERGAETILTVSDTGTGIADLEKDMIFEPGFTTKFNQEGFAATGIGLSHVRDIVHSLGGDIHLRSDELGSQTTFVITLLTDTLKKGA</sequence>
<feature type="transmembrane region" description="Helical" evidence="8">
    <location>
        <begin position="161"/>
        <end position="183"/>
    </location>
</feature>
<evidence type="ECO:0000256" key="5">
    <source>
        <dbReference type="ARBA" id="ARBA00022777"/>
    </source>
</evidence>
<dbReference type="InterPro" id="IPR005467">
    <property type="entry name" value="His_kinase_dom"/>
</dbReference>
<dbReference type="Pfam" id="PF02518">
    <property type="entry name" value="HATPase_c"/>
    <property type="match status" value="1"/>
</dbReference>
<keyword evidence="4" id="KW-0547">Nucleotide-binding</keyword>
<keyword evidence="8" id="KW-0472">Membrane</keyword>
<keyword evidence="3" id="KW-0808">Transferase</keyword>
<feature type="domain" description="Histidine kinase" evidence="9">
    <location>
        <begin position="324"/>
        <end position="431"/>
    </location>
</feature>